<gene>
    <name evidence="2" type="ORF">DSPE1174_LOCUS4883</name>
</gene>
<organism evidence="2">
    <name type="scientific">Octactis speculum</name>
    <dbReference type="NCBI Taxonomy" id="3111310"/>
    <lineage>
        <taxon>Eukaryota</taxon>
        <taxon>Sar</taxon>
        <taxon>Stramenopiles</taxon>
        <taxon>Ochrophyta</taxon>
        <taxon>Dictyochophyceae</taxon>
        <taxon>Dictyochales</taxon>
        <taxon>Dictyochaceae</taxon>
        <taxon>Octactis</taxon>
    </lineage>
</organism>
<evidence type="ECO:0000313" key="2">
    <source>
        <dbReference type="EMBL" id="CAD9383547.1"/>
    </source>
</evidence>
<protein>
    <submittedName>
        <fullName evidence="2">Uncharacterized protein</fullName>
    </submittedName>
</protein>
<proteinExistence type="predicted"/>
<sequence length="174" mass="19331">MLPSEGASHFLYVSAKSGKWLATDHKSDIAANLCCIASKISAHSPAGLPYQTFENGNLCDDPTIIVVAKPVQSIRHDPVMAGLEDDIRKTRVALEAERVGLEAQAEKIRLETESEMARLKVEVVKAHLKTKLNKARVEVEMESLKQDLEKTCLEALREVPCQRRSRESPPRCGR</sequence>
<name>A0A7S2B118_9STRA</name>
<evidence type="ECO:0000256" key="1">
    <source>
        <dbReference type="SAM" id="Coils"/>
    </source>
</evidence>
<accession>A0A7S2B118</accession>
<dbReference type="AlphaFoldDB" id="A0A7S2B118"/>
<keyword evidence="1" id="KW-0175">Coiled coil</keyword>
<dbReference type="EMBL" id="HBGS01009242">
    <property type="protein sequence ID" value="CAD9383547.1"/>
    <property type="molecule type" value="Transcribed_RNA"/>
</dbReference>
<reference evidence="2" key="1">
    <citation type="submission" date="2021-01" db="EMBL/GenBank/DDBJ databases">
        <authorList>
            <person name="Corre E."/>
            <person name="Pelletier E."/>
            <person name="Niang G."/>
            <person name="Scheremetjew M."/>
            <person name="Finn R."/>
            <person name="Kale V."/>
            <person name="Holt S."/>
            <person name="Cochrane G."/>
            <person name="Meng A."/>
            <person name="Brown T."/>
            <person name="Cohen L."/>
        </authorList>
    </citation>
    <scope>NUCLEOTIDE SEQUENCE</scope>
    <source>
        <strain evidence="2">CCMP1381</strain>
    </source>
</reference>
<feature type="coiled-coil region" evidence="1">
    <location>
        <begin position="91"/>
        <end position="154"/>
    </location>
</feature>